<evidence type="ECO:0000313" key="3">
    <source>
        <dbReference type="EMBL" id="MBB4117850.1"/>
    </source>
</evidence>
<dbReference type="Proteomes" id="UP000553034">
    <property type="component" value="Unassembled WGS sequence"/>
</dbReference>
<protein>
    <submittedName>
        <fullName evidence="3">Microcystin-dependent protein</fullName>
    </submittedName>
</protein>
<organism evidence="3 4">
    <name type="scientific">Mesonia hippocampi</name>
    <dbReference type="NCBI Taxonomy" id="1628250"/>
    <lineage>
        <taxon>Bacteria</taxon>
        <taxon>Pseudomonadati</taxon>
        <taxon>Bacteroidota</taxon>
        <taxon>Flavobacteriia</taxon>
        <taxon>Flavobacteriales</taxon>
        <taxon>Flavobacteriaceae</taxon>
        <taxon>Mesonia</taxon>
    </lineage>
</organism>
<evidence type="ECO:0000313" key="4">
    <source>
        <dbReference type="Proteomes" id="UP000553034"/>
    </source>
</evidence>
<sequence>MNRIEVQGGGFPGTSKTWRFLRDMIYQLGNVTANIAGDGIVSGMAEFLNNVTPGLAVINGEVLPCAGGVKKPYLKIVENVEQTQYLKDENGDGEGDLIDTYFERRLEFTDFESESIVAFDDLKRLKNLAELSKRIPPQKAVFPFYGSPTEMPEGWQLCDGTNGTPDLSGRFIVGLSSDADYNQIGKTGGSKRHKLTVAEMPQHNHPGTTNSTGAHTHNYSQYTTVNGEGIDGTWAKSEYRTKQTSSAGNHSHTVTTNNKGGDQPHENRPPYYTLAYITYVG</sequence>
<gene>
    <name evidence="3" type="ORF">GGR32_000122</name>
</gene>
<comment type="caution">
    <text evidence="3">The sequence shown here is derived from an EMBL/GenBank/DDBJ whole genome shotgun (WGS) entry which is preliminary data.</text>
</comment>
<evidence type="ECO:0000259" key="2">
    <source>
        <dbReference type="Pfam" id="PF21939"/>
    </source>
</evidence>
<feature type="domain" description="Baseplate structural protein Gp10 C-terminal" evidence="2">
    <location>
        <begin position="168"/>
        <end position="274"/>
    </location>
</feature>
<dbReference type="RefSeq" id="WP_183475506.1">
    <property type="nucleotide sequence ID" value="NZ_JACIFO010000001.1"/>
</dbReference>
<dbReference type="InterPro" id="IPR053827">
    <property type="entry name" value="Gp10_C"/>
</dbReference>
<reference evidence="3 4" key="1">
    <citation type="submission" date="2020-08" db="EMBL/GenBank/DDBJ databases">
        <title>Genomic Encyclopedia of Type Strains, Phase IV (KMG-IV): sequencing the most valuable type-strain genomes for metagenomic binning, comparative biology and taxonomic classification.</title>
        <authorList>
            <person name="Goeker M."/>
        </authorList>
    </citation>
    <scope>NUCLEOTIDE SEQUENCE [LARGE SCALE GENOMIC DNA]</scope>
    <source>
        <strain evidence="3 4">DSM 29568</strain>
    </source>
</reference>
<proteinExistence type="predicted"/>
<dbReference type="EMBL" id="JACIFO010000001">
    <property type="protein sequence ID" value="MBB4117850.1"/>
    <property type="molecule type" value="Genomic_DNA"/>
</dbReference>
<accession>A0A840ELJ2</accession>
<dbReference type="AlphaFoldDB" id="A0A840ELJ2"/>
<feature type="compositionally biased region" description="Polar residues" evidence="1">
    <location>
        <begin position="242"/>
        <end position="260"/>
    </location>
</feature>
<dbReference type="Pfam" id="PF21939">
    <property type="entry name" value="Gp10_C"/>
    <property type="match status" value="1"/>
</dbReference>
<dbReference type="CDD" id="cd22641">
    <property type="entry name" value="C24-like"/>
    <property type="match status" value="1"/>
</dbReference>
<keyword evidence="4" id="KW-1185">Reference proteome</keyword>
<feature type="region of interest" description="Disordered" evidence="1">
    <location>
        <begin position="240"/>
        <end position="269"/>
    </location>
</feature>
<name>A0A840ELJ2_9FLAO</name>
<dbReference type="SUPFAM" id="SSF88874">
    <property type="entry name" value="Receptor-binding domain of short tail fibre protein gp12"/>
    <property type="match status" value="1"/>
</dbReference>
<evidence type="ECO:0000256" key="1">
    <source>
        <dbReference type="SAM" id="MobiDB-lite"/>
    </source>
</evidence>